<proteinExistence type="predicted"/>
<reference evidence="1" key="2">
    <citation type="submission" date="2020-11" db="EMBL/GenBank/DDBJ databases">
        <authorList>
            <person name="McCartney M.A."/>
            <person name="Auch B."/>
            <person name="Kono T."/>
            <person name="Mallez S."/>
            <person name="Becker A."/>
            <person name="Gohl D.M."/>
            <person name="Silverstein K.A.T."/>
            <person name="Koren S."/>
            <person name="Bechman K.B."/>
            <person name="Herman A."/>
            <person name="Abrahante J.E."/>
            <person name="Garbe J."/>
        </authorList>
    </citation>
    <scope>NUCLEOTIDE SEQUENCE</scope>
    <source>
        <strain evidence="1">Duluth1</strain>
        <tissue evidence="1">Whole animal</tissue>
    </source>
</reference>
<dbReference type="AlphaFoldDB" id="A0A9D4H9M0"/>
<keyword evidence="2" id="KW-1185">Reference proteome</keyword>
<dbReference type="Proteomes" id="UP000828390">
    <property type="component" value="Unassembled WGS sequence"/>
</dbReference>
<evidence type="ECO:0000313" key="2">
    <source>
        <dbReference type="Proteomes" id="UP000828390"/>
    </source>
</evidence>
<gene>
    <name evidence="1" type="ORF">DPMN_104269</name>
</gene>
<name>A0A9D4H9M0_DREPO</name>
<reference evidence="1" key="1">
    <citation type="journal article" date="2019" name="bioRxiv">
        <title>The Genome of the Zebra Mussel, Dreissena polymorpha: A Resource for Invasive Species Research.</title>
        <authorList>
            <person name="McCartney M.A."/>
            <person name="Auch B."/>
            <person name="Kono T."/>
            <person name="Mallez S."/>
            <person name="Zhang Y."/>
            <person name="Obille A."/>
            <person name="Becker A."/>
            <person name="Abrahante J.E."/>
            <person name="Garbe J."/>
            <person name="Badalamenti J.P."/>
            <person name="Herman A."/>
            <person name="Mangelson H."/>
            <person name="Liachko I."/>
            <person name="Sullivan S."/>
            <person name="Sone E.D."/>
            <person name="Koren S."/>
            <person name="Silverstein K.A.T."/>
            <person name="Beckman K.B."/>
            <person name="Gohl D.M."/>
        </authorList>
    </citation>
    <scope>NUCLEOTIDE SEQUENCE</scope>
    <source>
        <strain evidence="1">Duluth1</strain>
        <tissue evidence="1">Whole animal</tissue>
    </source>
</reference>
<organism evidence="1 2">
    <name type="scientific">Dreissena polymorpha</name>
    <name type="common">Zebra mussel</name>
    <name type="synonym">Mytilus polymorpha</name>
    <dbReference type="NCBI Taxonomy" id="45954"/>
    <lineage>
        <taxon>Eukaryota</taxon>
        <taxon>Metazoa</taxon>
        <taxon>Spiralia</taxon>
        <taxon>Lophotrochozoa</taxon>
        <taxon>Mollusca</taxon>
        <taxon>Bivalvia</taxon>
        <taxon>Autobranchia</taxon>
        <taxon>Heteroconchia</taxon>
        <taxon>Euheterodonta</taxon>
        <taxon>Imparidentia</taxon>
        <taxon>Neoheterodontei</taxon>
        <taxon>Myida</taxon>
        <taxon>Dreissenoidea</taxon>
        <taxon>Dreissenidae</taxon>
        <taxon>Dreissena</taxon>
    </lineage>
</organism>
<evidence type="ECO:0000313" key="1">
    <source>
        <dbReference type="EMBL" id="KAH3831010.1"/>
    </source>
</evidence>
<dbReference type="EMBL" id="JAIWYP010000004">
    <property type="protein sequence ID" value="KAH3831010.1"/>
    <property type="molecule type" value="Genomic_DNA"/>
</dbReference>
<comment type="caution">
    <text evidence="1">The sequence shown here is derived from an EMBL/GenBank/DDBJ whole genome shotgun (WGS) entry which is preliminary data.</text>
</comment>
<sequence length="54" mass="5932">MGLMPYVAASFERSICSRAVWSGATMSAIKSCKVSQPNERTAQILKSLFDCSSW</sequence>
<accession>A0A9D4H9M0</accession>
<protein>
    <submittedName>
        <fullName evidence="1">Uncharacterized protein</fullName>
    </submittedName>
</protein>